<evidence type="ECO:0000313" key="2">
    <source>
        <dbReference type="EMBL" id="MXG91257.1"/>
    </source>
</evidence>
<reference evidence="2 3" key="1">
    <citation type="submission" date="2019-12" db="EMBL/GenBank/DDBJ databases">
        <authorList>
            <person name="Kun Z."/>
        </authorList>
    </citation>
    <scope>NUCLEOTIDE SEQUENCE [LARGE SCALE GENOMIC DNA]</scope>
    <source>
        <strain evidence="2 3">YIM 123512</strain>
    </source>
</reference>
<dbReference type="RefSeq" id="WP_160879193.1">
    <property type="nucleotide sequence ID" value="NZ_WUEK01000011.1"/>
</dbReference>
<sequence length="208" mass="22012">MGILLLVRHGQASFGAADYDRLSDLGHEQARTLGAALAGLAPDGLTHGSLRRQVATAASMAGAAGWDLTPELEPGWDEFDHLAVLAAYGEDPAGLDRRAFQELFERATAHWQQSSPDWPAFLERTRTALEAVAARGGTQVVVTSGGVVGAVGAALLGTPPEAVPAVWQRLNAVVVNTSVTRVIVGSTGTRLLTFNEHEHLARAQVTYR</sequence>
<dbReference type="SMART" id="SM00855">
    <property type="entry name" value="PGAM"/>
    <property type="match status" value="1"/>
</dbReference>
<dbReference type="PANTHER" id="PTHR20935">
    <property type="entry name" value="PHOSPHOGLYCERATE MUTASE-RELATED"/>
    <property type="match status" value="1"/>
</dbReference>
<dbReference type="Proteomes" id="UP000473325">
    <property type="component" value="Unassembled WGS sequence"/>
</dbReference>
<dbReference type="GO" id="GO:0016787">
    <property type="term" value="F:hydrolase activity"/>
    <property type="evidence" value="ECO:0007669"/>
    <property type="project" value="UniProtKB-KW"/>
</dbReference>
<name>A0A6L7EUU7_9ACTN</name>
<evidence type="ECO:0000313" key="3">
    <source>
        <dbReference type="Proteomes" id="UP000473325"/>
    </source>
</evidence>
<keyword evidence="3" id="KW-1185">Reference proteome</keyword>
<dbReference type="Gene3D" id="3.40.50.1240">
    <property type="entry name" value="Phosphoglycerate mutase-like"/>
    <property type="match status" value="1"/>
</dbReference>
<comment type="caution">
    <text evidence="2">The sequence shown here is derived from an EMBL/GenBank/DDBJ whole genome shotgun (WGS) entry which is preliminary data.</text>
</comment>
<dbReference type="SUPFAM" id="SSF53254">
    <property type="entry name" value="Phosphoglycerate mutase-like"/>
    <property type="match status" value="1"/>
</dbReference>
<dbReference type="PANTHER" id="PTHR20935:SF0">
    <property type="entry name" value="SERINE_THREONINE-PROTEIN PHOSPHATASE PGAM5, MITOCHONDRIAL"/>
    <property type="match status" value="1"/>
</dbReference>
<dbReference type="AlphaFoldDB" id="A0A6L7EUU7"/>
<dbReference type="Pfam" id="PF00300">
    <property type="entry name" value="His_Phos_1"/>
    <property type="match status" value="1"/>
</dbReference>
<accession>A0A6L7EUU7</accession>
<gene>
    <name evidence="2" type="ORF">GRQ65_17050</name>
</gene>
<dbReference type="InterPro" id="IPR051021">
    <property type="entry name" value="Mito_Ser/Thr_phosphatase"/>
</dbReference>
<organism evidence="2 3">
    <name type="scientific">Nocardioides flavescens</name>
    <dbReference type="NCBI Taxonomy" id="2691959"/>
    <lineage>
        <taxon>Bacteria</taxon>
        <taxon>Bacillati</taxon>
        <taxon>Actinomycetota</taxon>
        <taxon>Actinomycetes</taxon>
        <taxon>Propionibacteriales</taxon>
        <taxon>Nocardioidaceae</taxon>
        <taxon>Nocardioides</taxon>
    </lineage>
</organism>
<protein>
    <submittedName>
        <fullName evidence="2">Histidine phosphatase family protein</fullName>
    </submittedName>
</protein>
<proteinExistence type="predicted"/>
<keyword evidence="1" id="KW-0378">Hydrolase</keyword>
<evidence type="ECO:0000256" key="1">
    <source>
        <dbReference type="ARBA" id="ARBA00022801"/>
    </source>
</evidence>
<dbReference type="InterPro" id="IPR029033">
    <property type="entry name" value="His_PPase_superfam"/>
</dbReference>
<dbReference type="EMBL" id="WUEK01000011">
    <property type="protein sequence ID" value="MXG91257.1"/>
    <property type="molecule type" value="Genomic_DNA"/>
</dbReference>
<dbReference type="InterPro" id="IPR013078">
    <property type="entry name" value="His_Pase_superF_clade-1"/>
</dbReference>